<keyword evidence="11" id="KW-1185">Reference proteome</keyword>
<feature type="region of interest" description="Disordered" evidence="8">
    <location>
        <begin position="308"/>
        <end position="360"/>
    </location>
</feature>
<comment type="similarity">
    <text evidence="2">Belongs to the bZIP family.</text>
</comment>
<feature type="region of interest" description="Disordered" evidence="8">
    <location>
        <begin position="137"/>
        <end position="295"/>
    </location>
</feature>
<feature type="domain" description="BZIP" evidence="9">
    <location>
        <begin position="334"/>
        <end position="397"/>
    </location>
</feature>
<evidence type="ECO:0000256" key="6">
    <source>
        <dbReference type="ARBA" id="ARBA00023242"/>
    </source>
</evidence>
<keyword evidence="3" id="KW-0805">Transcription regulation</keyword>
<dbReference type="Proteomes" id="UP001497512">
    <property type="component" value="Chromosome 11"/>
</dbReference>
<feature type="region of interest" description="Disordered" evidence="8">
    <location>
        <begin position="1"/>
        <end position="47"/>
    </location>
</feature>
<evidence type="ECO:0000256" key="7">
    <source>
        <dbReference type="SAM" id="Coils"/>
    </source>
</evidence>
<evidence type="ECO:0000256" key="8">
    <source>
        <dbReference type="SAM" id="MobiDB-lite"/>
    </source>
</evidence>
<dbReference type="CDD" id="cd14702">
    <property type="entry name" value="bZIP_plant_GBF1"/>
    <property type="match status" value="1"/>
</dbReference>
<dbReference type="PANTHER" id="PTHR45967">
    <property type="entry name" value="G-BOX-BINDING FACTOR 3-RELATED"/>
    <property type="match status" value="1"/>
</dbReference>
<name>A0ABP0TIM1_9BRYO</name>
<feature type="compositionally biased region" description="Basic and acidic residues" evidence="8">
    <location>
        <begin position="151"/>
        <end position="163"/>
    </location>
</feature>
<evidence type="ECO:0000256" key="2">
    <source>
        <dbReference type="ARBA" id="ARBA00007163"/>
    </source>
</evidence>
<protein>
    <recommendedName>
        <fullName evidence="9">BZIP domain-containing protein</fullName>
    </recommendedName>
</protein>
<dbReference type="PROSITE" id="PS50217">
    <property type="entry name" value="BZIP"/>
    <property type="match status" value="1"/>
</dbReference>
<feature type="compositionally biased region" description="Gly residues" evidence="8">
    <location>
        <begin position="255"/>
        <end position="264"/>
    </location>
</feature>
<reference evidence="10" key="1">
    <citation type="submission" date="2024-02" db="EMBL/GenBank/DDBJ databases">
        <authorList>
            <consortium name="ELIXIR-Norway"/>
            <consortium name="Elixir Norway"/>
        </authorList>
    </citation>
    <scope>NUCLEOTIDE SEQUENCE</scope>
</reference>
<dbReference type="Pfam" id="PF07777">
    <property type="entry name" value="MFMR"/>
    <property type="match status" value="1"/>
</dbReference>
<feature type="coiled-coil region" evidence="7">
    <location>
        <begin position="366"/>
        <end position="400"/>
    </location>
</feature>
<evidence type="ECO:0000256" key="5">
    <source>
        <dbReference type="ARBA" id="ARBA00023163"/>
    </source>
</evidence>
<keyword evidence="5" id="KW-0804">Transcription</keyword>
<keyword evidence="7" id="KW-0175">Coiled coil</keyword>
<dbReference type="PANTHER" id="PTHR45967:SF38">
    <property type="entry name" value="G-BOX-BINDING FACTOR 2"/>
    <property type="match status" value="1"/>
</dbReference>
<feature type="region of interest" description="Disordered" evidence="8">
    <location>
        <begin position="408"/>
        <end position="457"/>
    </location>
</feature>
<dbReference type="PROSITE" id="PS00036">
    <property type="entry name" value="BZIP_BASIC"/>
    <property type="match status" value="1"/>
</dbReference>
<proteinExistence type="inferred from homology"/>
<feature type="compositionally biased region" description="Basic and acidic residues" evidence="8">
    <location>
        <begin position="343"/>
        <end position="360"/>
    </location>
</feature>
<accession>A0ABP0TIM1</accession>
<dbReference type="InterPro" id="IPR045314">
    <property type="entry name" value="bZIP_plant_GBF1"/>
</dbReference>
<feature type="compositionally biased region" description="Pro residues" evidence="8">
    <location>
        <begin position="137"/>
        <end position="146"/>
    </location>
</feature>
<dbReference type="InterPro" id="IPR044827">
    <property type="entry name" value="GBF-like"/>
</dbReference>
<dbReference type="SMART" id="SM00338">
    <property type="entry name" value="BRLZ"/>
    <property type="match status" value="1"/>
</dbReference>
<dbReference type="Gene3D" id="1.20.5.170">
    <property type="match status" value="1"/>
</dbReference>
<dbReference type="InterPro" id="IPR012900">
    <property type="entry name" value="MFMR"/>
</dbReference>
<evidence type="ECO:0000256" key="4">
    <source>
        <dbReference type="ARBA" id="ARBA00023125"/>
    </source>
</evidence>
<dbReference type="SUPFAM" id="SSF57959">
    <property type="entry name" value="Leucine zipper domain"/>
    <property type="match status" value="1"/>
</dbReference>
<dbReference type="Pfam" id="PF00170">
    <property type="entry name" value="bZIP_1"/>
    <property type="match status" value="1"/>
</dbReference>
<keyword evidence="4" id="KW-0238">DNA-binding</keyword>
<dbReference type="InterPro" id="IPR046347">
    <property type="entry name" value="bZIP_sf"/>
</dbReference>
<feature type="compositionally biased region" description="Low complexity" evidence="8">
    <location>
        <begin position="24"/>
        <end position="47"/>
    </location>
</feature>
<keyword evidence="6" id="KW-0539">Nucleus</keyword>
<feature type="compositionally biased region" description="Polar residues" evidence="8">
    <location>
        <begin position="184"/>
        <end position="194"/>
    </location>
</feature>
<dbReference type="EMBL" id="OZ019903">
    <property type="protein sequence ID" value="CAK9197387.1"/>
    <property type="molecule type" value="Genomic_DNA"/>
</dbReference>
<organism evidence="10 11">
    <name type="scientific">Sphagnum troendelagicum</name>
    <dbReference type="NCBI Taxonomy" id="128251"/>
    <lineage>
        <taxon>Eukaryota</taxon>
        <taxon>Viridiplantae</taxon>
        <taxon>Streptophyta</taxon>
        <taxon>Embryophyta</taxon>
        <taxon>Bryophyta</taxon>
        <taxon>Sphagnophytina</taxon>
        <taxon>Sphagnopsida</taxon>
        <taxon>Sphagnales</taxon>
        <taxon>Sphagnaceae</taxon>
        <taxon>Sphagnum</taxon>
    </lineage>
</organism>
<feature type="compositionally biased region" description="Basic and acidic residues" evidence="8">
    <location>
        <begin position="429"/>
        <end position="443"/>
    </location>
</feature>
<evidence type="ECO:0000313" key="10">
    <source>
        <dbReference type="EMBL" id="CAK9197387.1"/>
    </source>
</evidence>
<dbReference type="InterPro" id="IPR004827">
    <property type="entry name" value="bZIP"/>
</dbReference>
<evidence type="ECO:0000256" key="1">
    <source>
        <dbReference type="ARBA" id="ARBA00004123"/>
    </source>
</evidence>
<gene>
    <name evidence="10" type="ORF">CSSPTR1EN2_LOCUS3949</name>
</gene>
<evidence type="ECO:0000259" key="9">
    <source>
        <dbReference type="PROSITE" id="PS50217"/>
    </source>
</evidence>
<comment type="subcellular location">
    <subcellularLocation>
        <location evidence="1">Nucleus</location>
    </subcellularLocation>
</comment>
<feature type="compositionally biased region" description="Low complexity" evidence="8">
    <location>
        <begin position="315"/>
        <end position="325"/>
    </location>
</feature>
<evidence type="ECO:0000256" key="3">
    <source>
        <dbReference type="ARBA" id="ARBA00023015"/>
    </source>
</evidence>
<evidence type="ECO:0000313" key="11">
    <source>
        <dbReference type="Proteomes" id="UP001497512"/>
    </source>
</evidence>
<sequence length="457" mass="46880">MGAAGEEGAGSPVAASKGGGKGSGKTATATTASSSPPAASGTAALTTPAAAAATLVADGQPAAPPGSYSEWAAAFQAYYAAGGGQPPPPGAFAPHPYMWGGQPIMPPPYGAPPPYGGMFPPAAGMYGHPGMYGQYGAPPPPLPAPPVASEVAKEHAEHPKQESVEAGAKSQTSKQLTLKRTKGSKGSSLMTTSTLKRKGSDGGKENGAGGFAPSSNGDENESGSDASTDASEDESPQNLTHNKRSFDQLALNASGVGGGGGGGSYVSPPPPAGQSHPDTTPAVGTPGTGAGSLEMSLDYWNTGSASLVKASKQMSASPSTSAPPTELWLQDERELKRQRRKQSNRESARRSRLRKQAECEELGTRVDSLNVENVALRTELSRMTEECKRLQAENAALHGQLCNIPQQVTVRASESEDVPVANNEEDEDSQPKENGNSKRKQDNPAELQPDSEQVAPS</sequence>